<sequence length="236" mass="27260">MYYSSEYPKVSRYEKSPSALSGLASNFLFHKELLQRFNNQLFLDDVHLKELMEYSIELVGAIIDSDWKGEKLSNTERAEIEKVVNDFNSIAAQFRSSVPNVDSIVEKLNKDEWRSRHTSVQKEFLEQLSQESAKSIRLRLNDVIPRLILFLESLVGKNVTKNLVNYNAKIDGYLRKVKDIDELIVRVKASLDEVGMLPTFQGVRNYAGLFNAESKKFKDQARWWLMGTLSQNLCKV</sequence>
<dbReference type="EMBL" id="JAJTTC010000001">
    <property type="protein sequence ID" value="MCF0059854.1"/>
    <property type="molecule type" value="Genomic_DNA"/>
</dbReference>
<organism evidence="1 2">
    <name type="scientific">Dyadobacter chenwenxiniae</name>
    <dbReference type="NCBI Taxonomy" id="2906456"/>
    <lineage>
        <taxon>Bacteria</taxon>
        <taxon>Pseudomonadati</taxon>
        <taxon>Bacteroidota</taxon>
        <taxon>Cytophagia</taxon>
        <taxon>Cytophagales</taxon>
        <taxon>Spirosomataceae</taxon>
        <taxon>Dyadobacter</taxon>
    </lineage>
</organism>
<proteinExistence type="predicted"/>
<evidence type="ECO:0000313" key="2">
    <source>
        <dbReference type="Proteomes" id="UP001139000"/>
    </source>
</evidence>
<name>A0A9X1PH29_9BACT</name>
<protein>
    <submittedName>
        <fullName evidence="1">Uncharacterized protein</fullName>
    </submittedName>
</protein>
<dbReference type="RefSeq" id="WP_234652066.1">
    <property type="nucleotide sequence ID" value="NZ_CP094997.1"/>
</dbReference>
<accession>A0A9X1PH29</accession>
<dbReference type="AlphaFoldDB" id="A0A9X1PH29"/>
<dbReference type="Proteomes" id="UP001139000">
    <property type="component" value="Unassembled WGS sequence"/>
</dbReference>
<evidence type="ECO:0000313" key="1">
    <source>
        <dbReference type="EMBL" id="MCF0059854.1"/>
    </source>
</evidence>
<reference evidence="1" key="1">
    <citation type="submission" date="2021-12" db="EMBL/GenBank/DDBJ databases">
        <title>Novel species in genus Dyadobacter.</title>
        <authorList>
            <person name="Ma C."/>
        </authorList>
    </citation>
    <scope>NUCLEOTIDE SEQUENCE</scope>
    <source>
        <strain evidence="1">LJ419</strain>
    </source>
</reference>
<keyword evidence="2" id="KW-1185">Reference proteome</keyword>
<comment type="caution">
    <text evidence="1">The sequence shown here is derived from an EMBL/GenBank/DDBJ whole genome shotgun (WGS) entry which is preliminary data.</text>
</comment>
<gene>
    <name evidence="1" type="ORF">LXM26_00005</name>
</gene>